<comment type="caution">
    <text evidence="1">The sequence shown here is derived from an EMBL/GenBank/DDBJ whole genome shotgun (WGS) entry which is preliminary data.</text>
</comment>
<sequence>MSSGEGFKSKYAWKNTETFQKLQQIFGSKVTLSQLREVAISVCNNSNLHLSLTRAEKSRSGEKLILWYEKNWDFFEQFLKNEQEIDQIYLFPSDDQQYDFDNQQYDSDNQQGDYYDQQNDCYIQQNYY</sequence>
<dbReference type="EMBL" id="JAPFFF010000006">
    <property type="protein sequence ID" value="KAK8887336.1"/>
    <property type="molecule type" value="Genomic_DNA"/>
</dbReference>
<dbReference type="Proteomes" id="UP001470230">
    <property type="component" value="Unassembled WGS sequence"/>
</dbReference>
<keyword evidence="2" id="KW-1185">Reference proteome</keyword>
<accession>A0ABR2K892</accession>
<organism evidence="1 2">
    <name type="scientific">Tritrichomonas musculus</name>
    <dbReference type="NCBI Taxonomy" id="1915356"/>
    <lineage>
        <taxon>Eukaryota</taxon>
        <taxon>Metamonada</taxon>
        <taxon>Parabasalia</taxon>
        <taxon>Tritrichomonadida</taxon>
        <taxon>Tritrichomonadidae</taxon>
        <taxon>Tritrichomonas</taxon>
    </lineage>
</organism>
<name>A0ABR2K892_9EUKA</name>
<proteinExistence type="predicted"/>
<protein>
    <submittedName>
        <fullName evidence="1">Uncharacterized protein</fullName>
    </submittedName>
</protein>
<reference evidence="1 2" key="1">
    <citation type="submission" date="2024-04" db="EMBL/GenBank/DDBJ databases">
        <title>Tritrichomonas musculus Genome.</title>
        <authorList>
            <person name="Alves-Ferreira E."/>
            <person name="Grigg M."/>
            <person name="Lorenzi H."/>
            <person name="Galac M."/>
        </authorList>
    </citation>
    <scope>NUCLEOTIDE SEQUENCE [LARGE SCALE GENOMIC DNA]</scope>
    <source>
        <strain evidence="1 2">EAF2021</strain>
    </source>
</reference>
<evidence type="ECO:0000313" key="1">
    <source>
        <dbReference type="EMBL" id="KAK8887336.1"/>
    </source>
</evidence>
<evidence type="ECO:0000313" key="2">
    <source>
        <dbReference type="Proteomes" id="UP001470230"/>
    </source>
</evidence>
<gene>
    <name evidence="1" type="ORF">M9Y10_038375</name>
</gene>